<dbReference type="SUPFAM" id="SSF58038">
    <property type="entry name" value="SNARE fusion complex"/>
    <property type="match status" value="2"/>
</dbReference>
<dbReference type="GO" id="GO:0098793">
    <property type="term" value="C:presynapse"/>
    <property type="evidence" value="ECO:0007669"/>
    <property type="project" value="GOC"/>
</dbReference>
<dbReference type="GO" id="GO:0016082">
    <property type="term" value="P:synaptic vesicle priming"/>
    <property type="evidence" value="ECO:0007669"/>
    <property type="project" value="TreeGrafter"/>
</dbReference>
<name>A0AAN8F3W9_TRICO</name>
<sequence length="220" mass="24979">MAVKRDDVESIPNLKPLSKGEGNERLKLKIVDFDAEILRMNYEALGCTHRMVAELEKMNEEGVMTLSALENQDEQLDKLEANLHQINDDISAVTSDITKMERCCCFPVLCLPLRRFRRNKDKESNIRAVASSSIVVKHRPSQKPDGAFIPRLTDTVVEDEIEDNLRQVNETLDNIKHLAVDINVQLSIQEPKIDRIQNLIDTSDLAMDGANEKVKRLLSD</sequence>
<dbReference type="PANTHER" id="PTHR19305">
    <property type="entry name" value="SYNAPTOSOMAL ASSOCIATED PROTEIN"/>
    <property type="match status" value="1"/>
</dbReference>
<accession>A0AAN8F3W9</accession>
<dbReference type="EMBL" id="WIXE01017360">
    <property type="protein sequence ID" value="KAK5971812.1"/>
    <property type="molecule type" value="Genomic_DNA"/>
</dbReference>
<dbReference type="PANTHER" id="PTHR19305:SF10">
    <property type="entry name" value="T-SNARE PROTEIN AEX-4"/>
    <property type="match status" value="1"/>
</dbReference>
<dbReference type="Proteomes" id="UP001331761">
    <property type="component" value="Unassembled WGS sequence"/>
</dbReference>
<gene>
    <name evidence="3" type="ORF">GCK32_011114</name>
</gene>
<dbReference type="GO" id="GO:0031201">
    <property type="term" value="C:SNARE complex"/>
    <property type="evidence" value="ECO:0007669"/>
    <property type="project" value="TreeGrafter"/>
</dbReference>
<reference evidence="3 4" key="1">
    <citation type="submission" date="2019-10" db="EMBL/GenBank/DDBJ databases">
        <title>Assembly and Annotation for the nematode Trichostrongylus colubriformis.</title>
        <authorList>
            <person name="Martin J."/>
        </authorList>
    </citation>
    <scope>NUCLEOTIDE SEQUENCE [LARGE SCALE GENOMIC DNA]</scope>
    <source>
        <strain evidence="3">G859</strain>
        <tissue evidence="3">Whole worm</tissue>
    </source>
</reference>
<dbReference type="GO" id="GO:0019905">
    <property type="term" value="F:syntaxin binding"/>
    <property type="evidence" value="ECO:0007669"/>
    <property type="project" value="TreeGrafter"/>
</dbReference>
<dbReference type="SMART" id="SM00397">
    <property type="entry name" value="t_SNARE"/>
    <property type="match status" value="2"/>
</dbReference>
<keyword evidence="4" id="KW-1185">Reference proteome</keyword>
<keyword evidence="1" id="KW-0175">Coiled coil</keyword>
<evidence type="ECO:0000313" key="4">
    <source>
        <dbReference type="Proteomes" id="UP001331761"/>
    </source>
</evidence>
<dbReference type="GO" id="GO:0005886">
    <property type="term" value="C:plasma membrane"/>
    <property type="evidence" value="ECO:0007669"/>
    <property type="project" value="TreeGrafter"/>
</dbReference>
<dbReference type="AlphaFoldDB" id="A0AAN8F3W9"/>
<organism evidence="3 4">
    <name type="scientific">Trichostrongylus colubriformis</name>
    <name type="common">Black scour worm</name>
    <dbReference type="NCBI Taxonomy" id="6319"/>
    <lineage>
        <taxon>Eukaryota</taxon>
        <taxon>Metazoa</taxon>
        <taxon>Ecdysozoa</taxon>
        <taxon>Nematoda</taxon>
        <taxon>Chromadorea</taxon>
        <taxon>Rhabditida</taxon>
        <taxon>Rhabditina</taxon>
        <taxon>Rhabditomorpha</taxon>
        <taxon>Strongyloidea</taxon>
        <taxon>Trichostrongylidae</taxon>
        <taxon>Trichostrongylus</taxon>
    </lineage>
</organism>
<dbReference type="GO" id="GO:0005484">
    <property type="term" value="F:SNAP receptor activity"/>
    <property type="evidence" value="ECO:0007669"/>
    <property type="project" value="TreeGrafter"/>
</dbReference>
<dbReference type="GO" id="GO:0031629">
    <property type="term" value="P:synaptic vesicle fusion to presynaptic active zone membrane"/>
    <property type="evidence" value="ECO:0007669"/>
    <property type="project" value="TreeGrafter"/>
</dbReference>
<feature type="domain" description="T-SNARE coiled-coil homology" evidence="2">
    <location>
        <begin position="155"/>
        <end position="217"/>
    </location>
</feature>
<feature type="coiled-coil region" evidence="1">
    <location>
        <begin position="52"/>
        <end position="96"/>
    </location>
</feature>
<dbReference type="PROSITE" id="PS50192">
    <property type="entry name" value="T_SNARE"/>
    <property type="match status" value="2"/>
</dbReference>
<proteinExistence type="predicted"/>
<dbReference type="Gene3D" id="1.20.5.110">
    <property type="match status" value="2"/>
</dbReference>
<comment type="caution">
    <text evidence="3">The sequence shown here is derived from an EMBL/GenBank/DDBJ whole genome shotgun (WGS) entry which is preliminary data.</text>
</comment>
<evidence type="ECO:0000256" key="1">
    <source>
        <dbReference type="SAM" id="Coils"/>
    </source>
</evidence>
<protein>
    <submittedName>
        <fullName evidence="3">SNARE domain protein</fullName>
    </submittedName>
</protein>
<dbReference type="InterPro" id="IPR000727">
    <property type="entry name" value="T_SNARE_dom"/>
</dbReference>
<evidence type="ECO:0000259" key="2">
    <source>
        <dbReference type="PROSITE" id="PS50192"/>
    </source>
</evidence>
<evidence type="ECO:0000313" key="3">
    <source>
        <dbReference type="EMBL" id="KAK5971812.1"/>
    </source>
</evidence>
<feature type="domain" description="T-SNARE coiled-coil homology" evidence="2">
    <location>
        <begin position="69"/>
        <end position="100"/>
    </location>
</feature>